<dbReference type="Proteomes" id="UP000240800">
    <property type="component" value="Unassembled WGS sequence"/>
</dbReference>
<evidence type="ECO:0000256" key="1">
    <source>
        <dbReference type="SAM" id="MobiDB-lite"/>
    </source>
</evidence>
<accession>A0ABX5JEN9</accession>
<evidence type="ECO:0000259" key="2">
    <source>
        <dbReference type="Pfam" id="PF13403"/>
    </source>
</evidence>
<sequence>MFLKAWHEGRLTVRWVPEEEPATEGLFPDEARILTAAGPAPVGRIAPGDRIWRREGRPLPVLGIERRMLRPEPLGDPRGWPVRLAQEALGRALPLRALLLSPGQRVAPTGGASTPVAAVALVDGCRILQRPPERAVPVTRLLLAEAALVQVESLLVMAAPRPALLASDPLSEGRPRGTRRTSASG</sequence>
<gene>
    <name evidence="3" type="ORF">C8J29_101126</name>
</gene>
<proteinExistence type="predicted"/>
<protein>
    <submittedName>
        <fullName evidence="3">Hint domain-containing protein</fullName>
    </submittedName>
</protein>
<name>A0ABX5JEN9_9RHOB</name>
<keyword evidence="4" id="KW-1185">Reference proteome</keyword>
<dbReference type="Pfam" id="PF13403">
    <property type="entry name" value="Hint_2"/>
    <property type="match status" value="1"/>
</dbReference>
<reference evidence="3 4" key="1">
    <citation type="submission" date="2018-04" db="EMBL/GenBank/DDBJ databases">
        <title>Genomic Encyclopedia of Type Strains, Phase III (KMG-III): the genomes of soil and plant-associated and newly described type strains.</title>
        <authorList>
            <person name="Whitman W."/>
        </authorList>
    </citation>
    <scope>NUCLEOTIDE SEQUENCE [LARGE SCALE GENOMIC DNA]</scope>
    <source>
        <strain evidence="3 4">JA192</strain>
    </source>
</reference>
<organism evidence="3 4">
    <name type="scientific">Cereibacter johrii</name>
    <dbReference type="NCBI Taxonomy" id="445629"/>
    <lineage>
        <taxon>Bacteria</taxon>
        <taxon>Pseudomonadati</taxon>
        <taxon>Pseudomonadota</taxon>
        <taxon>Alphaproteobacteria</taxon>
        <taxon>Rhodobacterales</taxon>
        <taxon>Paracoccaceae</taxon>
        <taxon>Cereibacter</taxon>
    </lineage>
</organism>
<evidence type="ECO:0000313" key="4">
    <source>
        <dbReference type="Proteomes" id="UP000240800"/>
    </source>
</evidence>
<comment type="caution">
    <text evidence="3">The sequence shown here is derived from an EMBL/GenBank/DDBJ whole genome shotgun (WGS) entry which is preliminary data.</text>
</comment>
<feature type="domain" description="Hedgehog/Intein (Hint)" evidence="2">
    <location>
        <begin position="27"/>
        <end position="155"/>
    </location>
</feature>
<evidence type="ECO:0000313" key="3">
    <source>
        <dbReference type="EMBL" id="PTM81192.1"/>
    </source>
</evidence>
<dbReference type="InterPro" id="IPR028992">
    <property type="entry name" value="Hedgehog/Intein_dom"/>
</dbReference>
<feature type="region of interest" description="Disordered" evidence="1">
    <location>
        <begin position="166"/>
        <end position="185"/>
    </location>
</feature>
<dbReference type="RefSeq" id="WP_069333623.1">
    <property type="nucleotide sequence ID" value="NZ_MABH01000248.1"/>
</dbReference>
<dbReference type="EMBL" id="PZZW01000001">
    <property type="protein sequence ID" value="PTM81192.1"/>
    <property type="molecule type" value="Genomic_DNA"/>
</dbReference>